<evidence type="ECO:0008006" key="3">
    <source>
        <dbReference type="Google" id="ProtNLM"/>
    </source>
</evidence>
<evidence type="ECO:0000313" key="2">
    <source>
        <dbReference type="Proteomes" id="UP000269689"/>
    </source>
</evidence>
<dbReference type="Proteomes" id="UP000269689">
    <property type="component" value="Unassembled WGS sequence"/>
</dbReference>
<protein>
    <recommendedName>
        <fullName evidence="3">Cytochrome C oxidase assembly protein</fullName>
    </recommendedName>
</protein>
<dbReference type="RefSeq" id="WP_123792533.1">
    <property type="nucleotide sequence ID" value="NZ_RKQK01000002.1"/>
</dbReference>
<accession>A0A3N4U8I5</accession>
<dbReference type="EMBL" id="RKQK01000002">
    <property type="protein sequence ID" value="RPE67053.1"/>
    <property type="molecule type" value="Genomic_DNA"/>
</dbReference>
<proteinExistence type="predicted"/>
<organism evidence="1 2">
    <name type="scientific">Pacificibacter maritimus</name>
    <dbReference type="NCBI Taxonomy" id="762213"/>
    <lineage>
        <taxon>Bacteria</taxon>
        <taxon>Pseudomonadati</taxon>
        <taxon>Pseudomonadota</taxon>
        <taxon>Alphaproteobacteria</taxon>
        <taxon>Rhodobacterales</taxon>
        <taxon>Roseobacteraceae</taxon>
        <taxon>Pacificibacter</taxon>
    </lineage>
</organism>
<gene>
    <name evidence="1" type="ORF">EDD53_1457</name>
</gene>
<sequence>MAITKLHEMHKRRKSRNVGLGLVLVTFVGLILALTVVKVTTTDLAPLGGAEAAE</sequence>
<comment type="caution">
    <text evidence="1">The sequence shown here is derived from an EMBL/GenBank/DDBJ whole genome shotgun (WGS) entry which is preliminary data.</text>
</comment>
<name>A0A3N4U8I5_9RHOB</name>
<keyword evidence="2" id="KW-1185">Reference proteome</keyword>
<reference evidence="1 2" key="1">
    <citation type="submission" date="2018-11" db="EMBL/GenBank/DDBJ databases">
        <title>Genomic Encyclopedia of Type Strains, Phase IV (KMG-IV): sequencing the most valuable type-strain genomes for metagenomic binning, comparative biology and taxonomic classification.</title>
        <authorList>
            <person name="Goeker M."/>
        </authorList>
    </citation>
    <scope>NUCLEOTIDE SEQUENCE [LARGE SCALE GENOMIC DNA]</scope>
    <source>
        <strain evidence="1 2">DSM 104731</strain>
    </source>
</reference>
<dbReference type="AlphaFoldDB" id="A0A3N4U8I5"/>
<evidence type="ECO:0000313" key="1">
    <source>
        <dbReference type="EMBL" id="RPE67053.1"/>
    </source>
</evidence>